<dbReference type="InterPro" id="IPR041698">
    <property type="entry name" value="Methyltransf_25"/>
</dbReference>
<dbReference type="OrthoDB" id="5502211at2"/>
<dbReference type="EMBL" id="PVXP01000093">
    <property type="protein sequence ID" value="PRR79840.1"/>
    <property type="molecule type" value="Genomic_DNA"/>
</dbReference>
<sequence>MDRIGRIRSEEAFSHKVTYENHELYDKGSWLSRPLKTVMDILPYFKKYDREIRILDLGCGVGRNAIAAARSIRCRIDCVDLLPAALKHLKSNARYYQVSSKINPILSSVDSYQIEKEKYDCILAISVLEHLGSRDTLLLKLHQIREGLTQGGVFILTMNTDIIEVTSDGVQVDPMFEINLKTEEAAKCCENMFHSGYKLIKKHSATQTYPVVRNSGTNKLTSSVLTYVFRKL</sequence>
<dbReference type="CDD" id="cd02440">
    <property type="entry name" value="AdoMet_MTases"/>
    <property type="match status" value="1"/>
</dbReference>
<reference evidence="3 4" key="1">
    <citation type="submission" date="2018-03" db="EMBL/GenBank/DDBJ databases">
        <title>Genome sequence of Clostridium luticellarii DSM 29923.</title>
        <authorList>
            <person name="Poehlein A."/>
            <person name="Daniel R."/>
        </authorList>
    </citation>
    <scope>NUCLEOTIDE SEQUENCE [LARGE SCALE GENOMIC DNA]</scope>
    <source>
        <strain evidence="3 4">DSM 29923</strain>
    </source>
</reference>
<keyword evidence="1 3" id="KW-0808">Transferase</keyword>
<dbReference type="InterPro" id="IPR029063">
    <property type="entry name" value="SAM-dependent_MTases_sf"/>
</dbReference>
<feature type="domain" description="Methyltransferase" evidence="2">
    <location>
        <begin position="54"/>
        <end position="152"/>
    </location>
</feature>
<evidence type="ECO:0000313" key="4">
    <source>
        <dbReference type="Proteomes" id="UP000237798"/>
    </source>
</evidence>
<dbReference type="PANTHER" id="PTHR43861">
    <property type="entry name" value="TRANS-ACONITATE 2-METHYLTRANSFERASE-RELATED"/>
    <property type="match status" value="1"/>
</dbReference>
<gene>
    <name evidence="3" type="ORF">CLLU_34150</name>
</gene>
<dbReference type="GO" id="GO:0008168">
    <property type="term" value="F:methyltransferase activity"/>
    <property type="evidence" value="ECO:0007669"/>
    <property type="project" value="UniProtKB-KW"/>
</dbReference>
<keyword evidence="3" id="KW-0489">Methyltransferase</keyword>
<dbReference type="Pfam" id="PF13649">
    <property type="entry name" value="Methyltransf_25"/>
    <property type="match status" value="1"/>
</dbReference>
<dbReference type="Proteomes" id="UP000237798">
    <property type="component" value="Unassembled WGS sequence"/>
</dbReference>
<evidence type="ECO:0000256" key="1">
    <source>
        <dbReference type="ARBA" id="ARBA00022679"/>
    </source>
</evidence>
<proteinExistence type="predicted"/>
<dbReference type="RefSeq" id="WP_106010953.1">
    <property type="nucleotide sequence ID" value="NZ_JALCPJ010000002.1"/>
</dbReference>
<keyword evidence="4" id="KW-1185">Reference proteome</keyword>
<keyword evidence="3" id="KW-0830">Ubiquinone</keyword>
<dbReference type="GO" id="GO:0032259">
    <property type="term" value="P:methylation"/>
    <property type="evidence" value="ECO:0007669"/>
    <property type="project" value="UniProtKB-KW"/>
</dbReference>
<evidence type="ECO:0000313" key="3">
    <source>
        <dbReference type="EMBL" id="PRR79840.1"/>
    </source>
</evidence>
<name>A0A2T0B7H2_9CLOT</name>
<comment type="caution">
    <text evidence="3">The sequence shown here is derived from an EMBL/GenBank/DDBJ whole genome shotgun (WGS) entry which is preliminary data.</text>
</comment>
<dbReference type="SUPFAM" id="SSF53335">
    <property type="entry name" value="S-adenosyl-L-methionine-dependent methyltransferases"/>
    <property type="match status" value="1"/>
</dbReference>
<organism evidence="3 4">
    <name type="scientific">Clostridium luticellarii</name>
    <dbReference type="NCBI Taxonomy" id="1691940"/>
    <lineage>
        <taxon>Bacteria</taxon>
        <taxon>Bacillati</taxon>
        <taxon>Bacillota</taxon>
        <taxon>Clostridia</taxon>
        <taxon>Eubacteriales</taxon>
        <taxon>Clostridiaceae</taxon>
        <taxon>Clostridium</taxon>
    </lineage>
</organism>
<dbReference type="Gene3D" id="3.40.50.150">
    <property type="entry name" value="Vaccinia Virus protein VP39"/>
    <property type="match status" value="1"/>
</dbReference>
<accession>A0A2T0B7H2</accession>
<protein>
    <submittedName>
        <fullName evidence="3">Bifunctional 3-demethylubiquinone-9 3-methyltransferase/ 2-octaprenyl-6-hydroxy phenol methylase</fullName>
    </submittedName>
</protein>
<dbReference type="AlphaFoldDB" id="A0A2T0B7H2"/>
<evidence type="ECO:0000259" key="2">
    <source>
        <dbReference type="Pfam" id="PF13649"/>
    </source>
</evidence>